<dbReference type="AlphaFoldDB" id="F9FE50"/>
<comment type="caution">
    <text evidence="1">The sequence shown here is derived from an EMBL/GenBank/DDBJ whole genome shotgun (WGS) entry which is preliminary data.</text>
</comment>
<accession>F9FE50</accession>
<name>F9FE50_FUSOF</name>
<gene>
    <name evidence="1" type="ORF">FOXB_04678</name>
</gene>
<reference evidence="1" key="1">
    <citation type="journal article" date="2012" name="Mol. Plant Microbe Interact.">
        <title>A highly conserved effector in Fusarium oxysporum is required for full virulence on Arabidopsis.</title>
        <authorList>
            <person name="Thatcher L.F."/>
            <person name="Gardiner D.M."/>
            <person name="Kazan K."/>
            <person name="Manners J."/>
        </authorList>
    </citation>
    <scope>NUCLEOTIDE SEQUENCE [LARGE SCALE GENOMIC DNA]</scope>
    <source>
        <strain evidence="1">Fo5176</strain>
    </source>
</reference>
<dbReference type="EMBL" id="AFQF01001474">
    <property type="protein sequence ID" value="EGU84783.1"/>
    <property type="molecule type" value="Genomic_DNA"/>
</dbReference>
<protein>
    <submittedName>
        <fullName evidence="1">Uncharacterized protein</fullName>
    </submittedName>
</protein>
<organism evidence="1">
    <name type="scientific">Fusarium oxysporum (strain Fo5176)</name>
    <name type="common">Fusarium vascular wilt</name>
    <dbReference type="NCBI Taxonomy" id="660025"/>
    <lineage>
        <taxon>Eukaryota</taxon>
        <taxon>Fungi</taxon>
        <taxon>Dikarya</taxon>
        <taxon>Ascomycota</taxon>
        <taxon>Pezizomycotina</taxon>
        <taxon>Sordariomycetes</taxon>
        <taxon>Hypocreomycetidae</taxon>
        <taxon>Hypocreales</taxon>
        <taxon>Nectriaceae</taxon>
        <taxon>Fusarium</taxon>
        <taxon>Fusarium oxysporum species complex</taxon>
    </lineage>
</organism>
<proteinExistence type="predicted"/>
<sequence length="157" mass="17926">MSKATDKDEIKAHAAAPRAPAGIGWFISFHCQVKQKSICIRDLEAIPKLQGEWMSRIYCNSFVYAETRQNTSNRQRLVNCGDWGCGLGRLQSHKLWLQKRVLGGEMDVEEEDKWSGVVRVEVEVSIKLHVMNAMFDIGRPQYVQETNDMSLQDINRG</sequence>
<evidence type="ECO:0000313" key="1">
    <source>
        <dbReference type="EMBL" id="EGU84783.1"/>
    </source>
</evidence>